<dbReference type="WBParaSite" id="PS1159_v2.g9070.t1">
    <property type="protein sequence ID" value="PS1159_v2.g9070.t1"/>
    <property type="gene ID" value="PS1159_v2.g9070"/>
</dbReference>
<dbReference type="Proteomes" id="UP000887580">
    <property type="component" value="Unplaced"/>
</dbReference>
<protein>
    <submittedName>
        <fullName evidence="2">Methylcrotonoyl-CoA carboxylase subunit alpha, mitochondrial</fullName>
    </submittedName>
</protein>
<name>A0AC35GV21_9BILA</name>
<evidence type="ECO:0000313" key="1">
    <source>
        <dbReference type="Proteomes" id="UP000887580"/>
    </source>
</evidence>
<organism evidence="1 2">
    <name type="scientific">Panagrolaimus sp. PS1159</name>
    <dbReference type="NCBI Taxonomy" id="55785"/>
    <lineage>
        <taxon>Eukaryota</taxon>
        <taxon>Metazoa</taxon>
        <taxon>Ecdysozoa</taxon>
        <taxon>Nematoda</taxon>
        <taxon>Chromadorea</taxon>
        <taxon>Rhabditida</taxon>
        <taxon>Tylenchina</taxon>
        <taxon>Panagrolaimomorpha</taxon>
        <taxon>Panagrolaimoidea</taxon>
        <taxon>Panagrolaimidae</taxon>
        <taxon>Panagrolaimus</taxon>
    </lineage>
</organism>
<accession>A0AC35GV21</accession>
<proteinExistence type="predicted"/>
<sequence>MLRFPQLRQIRFSSNLPNKQIQKVLIANRGEIACRVMRTAKRLGIETVAVYSDADENALHAKTADKAYRIGEASPLKSYLKMDTIIDVALKSGAQAIHPGYGFLSENPEFAQLCQKNGIIFMGPPAQAIRDMGMKNTAKKIMIDANVPVIEGYNGSNQDPQYLYEEAKRIGYPIMIKAVRGGGGKGMRIAWTEKDFFESLDSAKSESMKSFGDSDMIMEKFVERPRHVEVQVFGDMHNNYVYLWERDCSIQRRHQKIIEEAPAPGLTMETRHRLGKAGVDAARAVKYCGAGTVEFIMDFKGDFYFMEMNTRLQVEHPISELICGVDLVEWQFKVAQGEKIPLQQEDLKLNGHAIEARIYAEDSAAGFMPTAGLLEHLSFPKNARVDSGVVQGDSVTVFYDSMISKIIAHGSDRTEAINRLDSALNNTHIGGLCNNVSFVRKCLTHPEFIAGNVYTDFIADHEKELLGDVAKPSIEVAAEGIIGQLLARASNIHSSKGPFYESDYFRLNYSPVKKMKLDNECIDVRIEKGNQYTFEYDGKTVEATVTNVKYEDNVVHFDVELDKKRWRSKAVQLKDSVAVYGIEHREWSAPREKFFDDEAVSDASFEARSPMPGVVEKVLVKAGDKVSSGQPLVIMNAMKTEYVIRAPFDSVVKNVHCEVGRNVTKNAVLVKFEENEE</sequence>
<evidence type="ECO:0000313" key="2">
    <source>
        <dbReference type="WBParaSite" id="PS1159_v2.g9070.t1"/>
    </source>
</evidence>
<reference evidence="2" key="1">
    <citation type="submission" date="2022-11" db="UniProtKB">
        <authorList>
            <consortium name="WormBaseParasite"/>
        </authorList>
    </citation>
    <scope>IDENTIFICATION</scope>
</reference>